<name>Q94DT5_ORYSJ</name>
<dbReference type="EMBL" id="AP003256">
    <property type="protein sequence ID" value="BAB61202.1"/>
    <property type="molecule type" value="Genomic_DNA"/>
</dbReference>
<proteinExistence type="predicted"/>
<sequence>MESGSGLQKSKYLRNQSCRSIRSREENDEDSRYCLSRCRSHRTDADVRAVVRPCHHVPFGLSAHSGARPCRCVSTRTPEPPGSPFLPGDGAAPRDAGIFRFVYAIWTGASSTAKHSALYYRVIDIQYLSKWTEEISGARNSFGNL</sequence>
<dbReference type="AlphaFoldDB" id="Q94DT5"/>
<organism evidence="1">
    <name type="scientific">Oryza sativa subsp. japonica</name>
    <name type="common">Rice</name>
    <dbReference type="NCBI Taxonomy" id="39947"/>
    <lineage>
        <taxon>Eukaryota</taxon>
        <taxon>Viridiplantae</taxon>
        <taxon>Streptophyta</taxon>
        <taxon>Embryophyta</taxon>
        <taxon>Tracheophyta</taxon>
        <taxon>Spermatophyta</taxon>
        <taxon>Magnoliopsida</taxon>
        <taxon>Liliopsida</taxon>
        <taxon>Poales</taxon>
        <taxon>Poaceae</taxon>
        <taxon>BOP clade</taxon>
        <taxon>Oryzoideae</taxon>
        <taxon>Oryzeae</taxon>
        <taxon>Oryzinae</taxon>
        <taxon>Oryza</taxon>
        <taxon>Oryza sativa</taxon>
    </lineage>
</organism>
<evidence type="ECO:0000313" key="1">
    <source>
        <dbReference type="EMBL" id="BAB61202.1"/>
    </source>
</evidence>
<reference evidence="1" key="1">
    <citation type="submission" date="2001-02" db="EMBL/GenBank/DDBJ databases">
        <title>Oryza sativa nipponbare(GA3) genomic DNA, chromosome 1, PAC clone:P0460E08.</title>
        <authorList>
            <person name="Sasaki T."/>
            <person name="Matsumoto T."/>
            <person name="Yamamoto K."/>
        </authorList>
    </citation>
    <scope>NUCLEOTIDE SEQUENCE</scope>
</reference>
<accession>Q94DT5</accession>
<gene>
    <name evidence="1" type="primary">P0460E08.10</name>
</gene>
<protein>
    <submittedName>
        <fullName evidence="1">p0460E08.10 protein</fullName>
    </submittedName>
</protein>